<evidence type="ECO:0000256" key="2">
    <source>
        <dbReference type="ARBA" id="ARBA00023015"/>
    </source>
</evidence>
<evidence type="ECO:0000256" key="4">
    <source>
        <dbReference type="ARBA" id="ARBA00023163"/>
    </source>
</evidence>
<evidence type="ECO:0000256" key="5">
    <source>
        <dbReference type="SAM" id="MobiDB-lite"/>
    </source>
</evidence>
<dbReference type="VEuPathDB" id="FungiDB:G647_02758"/>
<dbReference type="PROSITE" id="PS00685">
    <property type="entry name" value="NFYB_HAP3"/>
    <property type="match status" value="1"/>
</dbReference>
<gene>
    <name evidence="7" type="ORF">CLCR_04916</name>
</gene>
<dbReference type="InterPro" id="IPR027113">
    <property type="entry name" value="Transc_fact_NFYB/HAP3"/>
</dbReference>
<organism evidence="7 8">
    <name type="scientific">Cladophialophora carrionii</name>
    <dbReference type="NCBI Taxonomy" id="86049"/>
    <lineage>
        <taxon>Eukaryota</taxon>
        <taxon>Fungi</taxon>
        <taxon>Dikarya</taxon>
        <taxon>Ascomycota</taxon>
        <taxon>Pezizomycotina</taxon>
        <taxon>Eurotiomycetes</taxon>
        <taxon>Chaetothyriomycetidae</taxon>
        <taxon>Chaetothyriales</taxon>
        <taxon>Herpotrichiellaceae</taxon>
        <taxon>Cladophialophora</taxon>
    </lineage>
</organism>
<keyword evidence="3" id="KW-0238">DNA-binding</keyword>
<dbReference type="GO" id="GO:0046982">
    <property type="term" value="F:protein heterodimerization activity"/>
    <property type="evidence" value="ECO:0007669"/>
    <property type="project" value="InterPro"/>
</dbReference>
<dbReference type="CDD" id="cd22907">
    <property type="entry name" value="HFD_NFYB"/>
    <property type="match status" value="1"/>
</dbReference>
<name>A0A1C1CKZ4_9EURO</name>
<protein>
    <recommendedName>
        <fullName evidence="6">Transcription factor CBF/NF-Y/archaeal histone domain-containing protein</fullName>
    </recommendedName>
</protein>
<dbReference type="eggNOG" id="KOG0869">
    <property type="taxonomic scope" value="Eukaryota"/>
</dbReference>
<dbReference type="GO" id="GO:0016602">
    <property type="term" value="C:CCAAT-binding factor complex"/>
    <property type="evidence" value="ECO:0007669"/>
    <property type="project" value="InterPro"/>
</dbReference>
<evidence type="ECO:0000256" key="1">
    <source>
        <dbReference type="ARBA" id="ARBA00009053"/>
    </source>
</evidence>
<dbReference type="Pfam" id="PF00808">
    <property type="entry name" value="CBFD_NFYB_HMF"/>
    <property type="match status" value="1"/>
</dbReference>
<dbReference type="STRING" id="86049.A0A1C1CKZ4"/>
<sequence>MSASPPKEPDVEQNAQSGEEQEHMDRDQEGTQGTGLDFEVKEQDRWLPIANASFVSFVVASPSPQPWFGSQLSYTLTGAVTRPLTQHCQSLLEAHITSIMPSTQSEPERKSSSSSKKRHGGRSSDSAIMSSMSDANIHNFAPVARIMKTALPDNAKIAKEAKECMQECVSEFISFITSEASEKCQQEKRKTVNGEDILFAMTSLGFENYAEALKIYLSKYRETQSTRGENQNRPTSSGGYAGAGNAQGNTAAGGGYPGGQPDNASELLSQSHGLNANDHDATGSYGYPSAVPTGHNGITGDNF</sequence>
<dbReference type="OrthoDB" id="386949at2759"/>
<feature type="region of interest" description="Disordered" evidence="5">
    <location>
        <begin position="223"/>
        <end position="303"/>
    </location>
</feature>
<dbReference type="Gene3D" id="1.10.20.10">
    <property type="entry name" value="Histone, subunit A"/>
    <property type="match status" value="1"/>
</dbReference>
<dbReference type="PANTHER" id="PTHR11064">
    <property type="entry name" value="CCAAT-BINDING TRANSCRIPTION FACTOR-RELATED"/>
    <property type="match status" value="1"/>
</dbReference>
<dbReference type="EMBL" id="LGRB01000011">
    <property type="protein sequence ID" value="OCT49173.1"/>
    <property type="molecule type" value="Genomic_DNA"/>
</dbReference>
<feature type="domain" description="Transcription factor CBF/NF-Y/archaeal histone" evidence="6">
    <location>
        <begin position="141"/>
        <end position="201"/>
    </location>
</feature>
<accession>A0A1C1CKZ4</accession>
<reference evidence="8" key="1">
    <citation type="submission" date="2015-07" db="EMBL/GenBank/DDBJ databases">
        <authorList>
            <person name="Teixeira M.M."/>
            <person name="Souza R.C."/>
            <person name="Almeida L.G."/>
            <person name="Vicente V.A."/>
            <person name="de Hoog S."/>
            <person name="Bocca A.L."/>
            <person name="de Almeida S.R."/>
            <person name="Vasconcelos A.T."/>
            <person name="Felipe M.S."/>
        </authorList>
    </citation>
    <scope>NUCLEOTIDE SEQUENCE [LARGE SCALE GENOMIC DNA]</scope>
    <source>
        <strain evidence="8">KSF</strain>
    </source>
</reference>
<dbReference type="InterPro" id="IPR003958">
    <property type="entry name" value="CBFA_NFYB_domain"/>
</dbReference>
<evidence type="ECO:0000256" key="3">
    <source>
        <dbReference type="ARBA" id="ARBA00023125"/>
    </source>
</evidence>
<comment type="similarity">
    <text evidence="1">Belongs to the NFYB/HAP3 subunit family.</text>
</comment>
<dbReference type="AlphaFoldDB" id="A0A1C1CKZ4"/>
<dbReference type="InterPro" id="IPR003956">
    <property type="entry name" value="Transcrpt_fac_NFYB/HAP3_CS"/>
</dbReference>
<dbReference type="GO" id="GO:0000978">
    <property type="term" value="F:RNA polymerase II cis-regulatory region sequence-specific DNA binding"/>
    <property type="evidence" value="ECO:0007669"/>
    <property type="project" value="TreeGrafter"/>
</dbReference>
<feature type="compositionally biased region" description="Polar residues" evidence="5">
    <location>
        <begin position="262"/>
        <end position="274"/>
    </location>
</feature>
<dbReference type="InterPro" id="IPR009072">
    <property type="entry name" value="Histone-fold"/>
</dbReference>
<dbReference type="GO" id="GO:0001228">
    <property type="term" value="F:DNA-binding transcription activator activity, RNA polymerase II-specific"/>
    <property type="evidence" value="ECO:0007669"/>
    <property type="project" value="InterPro"/>
</dbReference>
<keyword evidence="8" id="KW-1185">Reference proteome</keyword>
<keyword evidence="2" id="KW-0805">Transcription regulation</keyword>
<evidence type="ECO:0000313" key="7">
    <source>
        <dbReference type="EMBL" id="OCT49173.1"/>
    </source>
</evidence>
<feature type="region of interest" description="Disordered" evidence="5">
    <location>
        <begin position="1"/>
        <end position="33"/>
    </location>
</feature>
<dbReference type="PANTHER" id="PTHR11064:SF9">
    <property type="entry name" value="NUCLEAR TRANSCRIPTION FACTOR Y SUBUNIT BETA"/>
    <property type="match status" value="1"/>
</dbReference>
<feature type="compositionally biased region" description="Low complexity" evidence="5">
    <location>
        <begin position="235"/>
        <end position="250"/>
    </location>
</feature>
<proteinExistence type="inferred from homology"/>
<dbReference type="PRINTS" id="PR00615">
    <property type="entry name" value="CCAATSUBUNTA"/>
</dbReference>
<comment type="caution">
    <text evidence="7">The sequence shown here is derived from an EMBL/GenBank/DDBJ whole genome shotgun (WGS) entry which is preliminary data.</text>
</comment>
<feature type="compositionally biased region" description="Basic and acidic residues" evidence="5">
    <location>
        <begin position="20"/>
        <end position="29"/>
    </location>
</feature>
<feature type="region of interest" description="Disordered" evidence="5">
    <location>
        <begin position="98"/>
        <end position="129"/>
    </location>
</feature>
<keyword evidence="4" id="KW-0804">Transcription</keyword>
<dbReference type="VEuPathDB" id="FungiDB:CLCR_04916"/>
<feature type="compositionally biased region" description="Polar residues" evidence="5">
    <location>
        <begin position="225"/>
        <end position="234"/>
    </location>
</feature>
<dbReference type="Proteomes" id="UP000094526">
    <property type="component" value="Unassembled WGS sequence"/>
</dbReference>
<dbReference type="SUPFAM" id="SSF47113">
    <property type="entry name" value="Histone-fold"/>
    <property type="match status" value="1"/>
</dbReference>
<evidence type="ECO:0000259" key="6">
    <source>
        <dbReference type="Pfam" id="PF00808"/>
    </source>
</evidence>
<evidence type="ECO:0000313" key="8">
    <source>
        <dbReference type="Proteomes" id="UP000094526"/>
    </source>
</evidence>